<dbReference type="EMBL" id="JAAATY010000023">
    <property type="protein sequence ID" value="NRN68942.1"/>
    <property type="molecule type" value="Genomic_DNA"/>
</dbReference>
<sequence>MTGATVAAAMVAALVSAPTGYDHAALQRDLDGLRDAGVVGVQSEVDTGPRRFTARSGVAGLTTGRPVPERGYFRMGSNGKTFVAVVVLQLVAERKMSLDDTVERWLPGVVQGNGNDGTKVSVRHLLQHTSGLHNYTNELPLFAYDDYLAHRFDQYRPEELVKGAMAFPPDFAPGTGWSYSNTGYLLAGMIIHKVTGRDWYDEVSRRIIGPLGLRDTFSPGSRPGLPRPHSKGYMKFPGTNDYADTTLHNMSWAGAAGDMISTTADLTRFWQALLGGKLIPAEQMARMRTTVPEDRPGREYGLGIGRIKLTCGGHAWGHGGNTAGYANRNGFSEDGARGLVMIQSSRQIEGPTEQLTDRAIDRMLCSTR</sequence>
<reference evidence="2 3" key="1">
    <citation type="submission" date="2020-01" db="EMBL/GenBank/DDBJ databases">
        <title>Kibdelosporangium persica a novel Actinomycetes from a hot desert in Iran.</title>
        <authorList>
            <person name="Safaei N."/>
            <person name="Zaburannyi N."/>
            <person name="Mueller R."/>
            <person name="Wink J."/>
        </authorList>
    </citation>
    <scope>NUCLEOTIDE SEQUENCE [LARGE SCALE GENOMIC DNA]</scope>
    <source>
        <strain evidence="2 3">4NS15</strain>
    </source>
</reference>
<keyword evidence="2" id="KW-0121">Carboxypeptidase</keyword>
<evidence type="ECO:0000259" key="1">
    <source>
        <dbReference type="Pfam" id="PF00144"/>
    </source>
</evidence>
<gene>
    <name evidence="2" type="ORF">GC106_61980</name>
</gene>
<dbReference type="InterPro" id="IPR001466">
    <property type="entry name" value="Beta-lactam-related"/>
</dbReference>
<dbReference type="Pfam" id="PF00144">
    <property type="entry name" value="Beta-lactamase"/>
    <property type="match status" value="1"/>
</dbReference>
<dbReference type="InterPro" id="IPR012338">
    <property type="entry name" value="Beta-lactam/transpept-like"/>
</dbReference>
<keyword evidence="2" id="KW-0645">Protease</keyword>
<keyword evidence="2" id="KW-0378">Hydrolase</keyword>
<dbReference type="InterPro" id="IPR050491">
    <property type="entry name" value="AmpC-like"/>
</dbReference>
<organism evidence="2 3">
    <name type="scientific">Kibdelosporangium persicum</name>
    <dbReference type="NCBI Taxonomy" id="2698649"/>
    <lineage>
        <taxon>Bacteria</taxon>
        <taxon>Bacillati</taxon>
        <taxon>Actinomycetota</taxon>
        <taxon>Actinomycetes</taxon>
        <taxon>Pseudonocardiales</taxon>
        <taxon>Pseudonocardiaceae</taxon>
        <taxon>Kibdelosporangium</taxon>
    </lineage>
</organism>
<dbReference type="PANTHER" id="PTHR46825:SF7">
    <property type="entry name" value="D-ALANYL-D-ALANINE CARBOXYPEPTIDASE"/>
    <property type="match status" value="1"/>
</dbReference>
<dbReference type="GO" id="GO:0004180">
    <property type="term" value="F:carboxypeptidase activity"/>
    <property type="evidence" value="ECO:0007669"/>
    <property type="project" value="UniProtKB-KW"/>
</dbReference>
<name>A0ABX2FDF2_9PSEU</name>
<evidence type="ECO:0000313" key="2">
    <source>
        <dbReference type="EMBL" id="NRN68942.1"/>
    </source>
</evidence>
<dbReference type="Proteomes" id="UP000763557">
    <property type="component" value="Unassembled WGS sequence"/>
</dbReference>
<protein>
    <submittedName>
        <fullName evidence="2">Serine-type D-Ala-D-Ala carboxypeptidase</fullName>
    </submittedName>
</protein>
<evidence type="ECO:0000313" key="3">
    <source>
        <dbReference type="Proteomes" id="UP000763557"/>
    </source>
</evidence>
<dbReference type="SUPFAM" id="SSF56601">
    <property type="entry name" value="beta-lactamase/transpeptidase-like"/>
    <property type="match status" value="1"/>
</dbReference>
<proteinExistence type="predicted"/>
<accession>A0ABX2FDF2</accession>
<comment type="caution">
    <text evidence="2">The sequence shown here is derived from an EMBL/GenBank/DDBJ whole genome shotgun (WGS) entry which is preliminary data.</text>
</comment>
<feature type="domain" description="Beta-lactamase-related" evidence="1">
    <location>
        <begin position="48"/>
        <end position="342"/>
    </location>
</feature>
<dbReference type="PANTHER" id="PTHR46825">
    <property type="entry name" value="D-ALANYL-D-ALANINE-CARBOXYPEPTIDASE/ENDOPEPTIDASE AMPH"/>
    <property type="match status" value="1"/>
</dbReference>
<dbReference type="RefSeq" id="WP_173138573.1">
    <property type="nucleotide sequence ID" value="NZ_CBCSGW010000029.1"/>
</dbReference>
<keyword evidence="3" id="KW-1185">Reference proteome</keyword>
<dbReference type="Gene3D" id="3.40.710.10">
    <property type="entry name" value="DD-peptidase/beta-lactamase superfamily"/>
    <property type="match status" value="1"/>
</dbReference>